<reference evidence="4" key="1">
    <citation type="journal article" date="2015" name="Nat. Genet.">
        <title>The genome and transcriptome of the zoonotic hookworm Ancylostoma ceylanicum identify infection-specific gene families.</title>
        <authorList>
            <person name="Schwarz E.M."/>
            <person name="Hu Y."/>
            <person name="Antoshechkin I."/>
            <person name="Miller M.M."/>
            <person name="Sternberg P.W."/>
            <person name="Aroian R.V."/>
        </authorList>
    </citation>
    <scope>NUCLEOTIDE SEQUENCE</scope>
    <source>
        <strain evidence="4">HY135</strain>
    </source>
</reference>
<protein>
    <recommendedName>
        <fullName evidence="2">Transposase IS30-like HTH domain-containing protein</fullName>
    </recommendedName>
</protein>
<feature type="domain" description="Transposase IS30-like HTH" evidence="2">
    <location>
        <begin position="4"/>
        <end position="41"/>
    </location>
</feature>
<proteinExistence type="predicted"/>
<dbReference type="Pfam" id="PF13936">
    <property type="entry name" value="HTH_38"/>
    <property type="match status" value="1"/>
</dbReference>
<evidence type="ECO:0000313" key="4">
    <source>
        <dbReference type="Proteomes" id="UP000024635"/>
    </source>
</evidence>
<dbReference type="InterPro" id="IPR009057">
    <property type="entry name" value="Homeodomain-like_sf"/>
</dbReference>
<dbReference type="Gene3D" id="1.10.10.60">
    <property type="entry name" value="Homeodomain-like"/>
    <property type="match status" value="1"/>
</dbReference>
<comment type="subcellular location">
    <subcellularLocation>
        <location evidence="1">Nucleus</location>
    </subcellularLocation>
</comment>
<organism evidence="3 4">
    <name type="scientific">Ancylostoma ceylanicum</name>
    <dbReference type="NCBI Taxonomy" id="53326"/>
    <lineage>
        <taxon>Eukaryota</taxon>
        <taxon>Metazoa</taxon>
        <taxon>Ecdysozoa</taxon>
        <taxon>Nematoda</taxon>
        <taxon>Chromadorea</taxon>
        <taxon>Rhabditida</taxon>
        <taxon>Rhabditina</taxon>
        <taxon>Rhabditomorpha</taxon>
        <taxon>Strongyloidea</taxon>
        <taxon>Ancylostomatidae</taxon>
        <taxon>Ancylostomatinae</taxon>
        <taxon>Ancylostoma</taxon>
    </lineage>
</organism>
<sequence length="80" mass="8606">MVRGPHLSLEEQAQAKAFHAAGFSNRAIAKRLRRSAGCIDRFLENPPVVSPPVSGHTNFSVSLGLSLATLFSLTLSFLRG</sequence>
<accession>A0A016TNV4</accession>
<dbReference type="InterPro" id="IPR025246">
    <property type="entry name" value="IS30-like_HTH"/>
</dbReference>
<dbReference type="OrthoDB" id="8051488at2759"/>
<evidence type="ECO:0000313" key="3">
    <source>
        <dbReference type="EMBL" id="EYC04435.1"/>
    </source>
</evidence>
<evidence type="ECO:0000259" key="2">
    <source>
        <dbReference type="Pfam" id="PF13936"/>
    </source>
</evidence>
<dbReference type="EMBL" id="JARK01001424">
    <property type="protein sequence ID" value="EYC04435.1"/>
    <property type="molecule type" value="Genomic_DNA"/>
</dbReference>
<comment type="caution">
    <text evidence="3">The sequence shown here is derived from an EMBL/GenBank/DDBJ whole genome shotgun (WGS) entry which is preliminary data.</text>
</comment>
<dbReference type="AlphaFoldDB" id="A0A016TNV4"/>
<keyword evidence="4" id="KW-1185">Reference proteome</keyword>
<dbReference type="SUPFAM" id="SSF46689">
    <property type="entry name" value="Homeodomain-like"/>
    <property type="match status" value="1"/>
</dbReference>
<evidence type="ECO:0000256" key="1">
    <source>
        <dbReference type="ARBA" id="ARBA00004123"/>
    </source>
</evidence>
<gene>
    <name evidence="3" type="primary">Acey_s0088.g2203</name>
    <name evidence="3" type="ORF">Y032_0088g2203</name>
</gene>
<dbReference type="GO" id="GO:0005634">
    <property type="term" value="C:nucleus"/>
    <property type="evidence" value="ECO:0007669"/>
    <property type="project" value="UniProtKB-SubCell"/>
</dbReference>
<dbReference type="Proteomes" id="UP000024635">
    <property type="component" value="Unassembled WGS sequence"/>
</dbReference>
<name>A0A016TNV4_9BILA</name>